<feature type="domain" description="Roc" evidence="8">
    <location>
        <begin position="375"/>
        <end position="613"/>
    </location>
</feature>
<accession>A0AAN8PU09</accession>
<dbReference type="GO" id="GO:0007165">
    <property type="term" value="P:signal transduction"/>
    <property type="evidence" value="ECO:0007669"/>
    <property type="project" value="InterPro"/>
</dbReference>
<dbReference type="PANTHER" id="PTHR24198:SF194">
    <property type="entry name" value="INVERSIN-A"/>
    <property type="match status" value="1"/>
</dbReference>
<evidence type="ECO:0008006" key="11">
    <source>
        <dbReference type="Google" id="ProtNLM"/>
    </source>
</evidence>
<dbReference type="PROSITE" id="PS50017">
    <property type="entry name" value="DEATH_DOMAIN"/>
    <property type="match status" value="1"/>
</dbReference>
<protein>
    <recommendedName>
        <fullName evidence="11">Non-specific serine/threonine protein kinase</fullName>
    </recommendedName>
</protein>
<evidence type="ECO:0000313" key="9">
    <source>
        <dbReference type="EMBL" id="KAK6178961.1"/>
    </source>
</evidence>
<dbReference type="PRINTS" id="PR01415">
    <property type="entry name" value="ANKYRIN"/>
</dbReference>
<dbReference type="AlphaFoldDB" id="A0AAN8PU09"/>
<evidence type="ECO:0000313" key="10">
    <source>
        <dbReference type="Proteomes" id="UP001347796"/>
    </source>
</evidence>
<dbReference type="SUPFAM" id="SSF48403">
    <property type="entry name" value="Ankyrin repeat"/>
    <property type="match status" value="1"/>
</dbReference>
<dbReference type="Pfam" id="PF13637">
    <property type="entry name" value="Ank_4"/>
    <property type="match status" value="1"/>
</dbReference>
<dbReference type="InterPro" id="IPR027417">
    <property type="entry name" value="P-loop_NTPase"/>
</dbReference>
<dbReference type="SMART" id="SM00248">
    <property type="entry name" value="ANK"/>
    <property type="match status" value="9"/>
</dbReference>
<proteinExistence type="predicted"/>
<dbReference type="GO" id="GO:0000166">
    <property type="term" value="F:nucleotide binding"/>
    <property type="evidence" value="ECO:0007669"/>
    <property type="project" value="UniProtKB-KW"/>
</dbReference>
<dbReference type="SMART" id="SM00005">
    <property type="entry name" value="DEATH"/>
    <property type="match status" value="1"/>
</dbReference>
<dbReference type="Gene3D" id="1.10.533.10">
    <property type="entry name" value="Death Domain, Fas"/>
    <property type="match status" value="1"/>
</dbReference>
<feature type="repeat" description="ANK" evidence="5">
    <location>
        <begin position="271"/>
        <end position="303"/>
    </location>
</feature>
<evidence type="ECO:0000256" key="1">
    <source>
        <dbReference type="ARBA" id="ARBA00001946"/>
    </source>
</evidence>
<comment type="cofactor">
    <cofactor evidence="1">
        <name>Mg(2+)</name>
        <dbReference type="ChEBI" id="CHEBI:18420"/>
    </cofactor>
</comment>
<dbReference type="InterPro" id="IPR002110">
    <property type="entry name" value="Ankyrin_rpt"/>
</dbReference>
<feature type="repeat" description="ANK" evidence="5">
    <location>
        <begin position="304"/>
        <end position="336"/>
    </location>
</feature>
<dbReference type="EMBL" id="JAZGQO010000008">
    <property type="protein sequence ID" value="KAK6178961.1"/>
    <property type="molecule type" value="Genomic_DNA"/>
</dbReference>
<reference evidence="9 10" key="1">
    <citation type="submission" date="2024-01" db="EMBL/GenBank/DDBJ databases">
        <title>The genome of the rayed Mediterranean limpet Patella caerulea (Linnaeus, 1758).</title>
        <authorList>
            <person name="Anh-Thu Weber A."/>
            <person name="Halstead-Nussloch G."/>
        </authorList>
    </citation>
    <scope>NUCLEOTIDE SEQUENCE [LARGE SCALE GENOMIC DNA]</scope>
    <source>
        <strain evidence="9">AATW-2023a</strain>
        <tissue evidence="9">Whole specimen</tissue>
    </source>
</reference>
<feature type="repeat" description="ANK" evidence="5">
    <location>
        <begin position="204"/>
        <end position="236"/>
    </location>
</feature>
<dbReference type="Gene3D" id="1.25.40.20">
    <property type="entry name" value="Ankyrin repeat-containing domain"/>
    <property type="match status" value="3"/>
</dbReference>
<feature type="region of interest" description="Disordered" evidence="6">
    <location>
        <begin position="1064"/>
        <end position="1083"/>
    </location>
</feature>
<organism evidence="9 10">
    <name type="scientific">Patella caerulea</name>
    <name type="common">Rayed Mediterranean limpet</name>
    <dbReference type="NCBI Taxonomy" id="87958"/>
    <lineage>
        <taxon>Eukaryota</taxon>
        <taxon>Metazoa</taxon>
        <taxon>Spiralia</taxon>
        <taxon>Lophotrochozoa</taxon>
        <taxon>Mollusca</taxon>
        <taxon>Gastropoda</taxon>
        <taxon>Patellogastropoda</taxon>
        <taxon>Patelloidea</taxon>
        <taxon>Patellidae</taxon>
        <taxon>Patella</taxon>
    </lineage>
</organism>
<evidence type="ECO:0000256" key="6">
    <source>
        <dbReference type="SAM" id="MobiDB-lite"/>
    </source>
</evidence>
<dbReference type="PROSITE" id="PS50088">
    <property type="entry name" value="ANK_REPEAT"/>
    <property type="match status" value="8"/>
</dbReference>
<dbReference type="InterPro" id="IPR000488">
    <property type="entry name" value="Death_dom"/>
</dbReference>
<sequence>MLATCNRNTGCKLGSIKPQDNMYSSFINLAEEKADNFVMAALFCASEEGNVDGLKELSEMANNIDLNTANRHGETAVHMAASGGHVEVIKFLQSKGVDIAVKDKQGDSAVYVAARQGHLDVLKCFHEAGVPLDSLNKSNETALHVASRYGHSHVVDYLCSLGVPINVQDSLGETPIHSASWHGYVHIVQTLCSAGALFDIQNKEGETSLHNASVRGNLECVKILLQYGAPLNHIDKHGSSALHMACNRHHSSISKLLLNAGCEMDLIDKETGESALHAASREGLFSVVQTMCNYGCKIDTVSCDGLTPLHLASKAGHIEICRCLLQAGANPDIPNKDGVTAEIMALAQGFTSIADLLNRVKGEKGQILINQLIQSVQPLSRVKLKLLGSTGVGKSALIETMKCGFLGSFFRRGHHTSKANTPSKSPGSRKKLSRQFSLPTPLNYSVGNPVYTKGIDVHQINVQGVGDVSMWDFSGYEPYYMLYDHFLGDTNCIHQVMFSLQDSFDEQLAQVIFWLNFLKARVPPQFPLGHCGRLQNTAKVIIVATHPDKKGCPKNSKGEYESEGGEIIMEKVLQMFQADLDIVNKLFVIDTTNASSADLKALKVQLAELKTEIVSNLPKSSGFLDAVVSQLPLWRKNSVAYPVLSWQQFVEYTRLKVNPLASEENMKLLAEQLQLTGEVVYLQSAFVQDLVVFNPKWLCSDVIGTLMSHDKIVQSRITGCYSVDEFHLIFPDTEAIDLLTVLEALELCTQCDNDGDIEYEFPCLNLLESSEDVWKKDSNLQSDTIYGGVRLHTSFQSGSQLKYLFPRIQVYLRRNMLQETDDPEIDLYQWHHGSKYCCGDLEGLLDTDRNEQYLEIKVRGPRDAKSSLFFFLDDFINIVEQVIEEVCPGLCTERYTLSPSQLADHGKIIRSYSPTEILRMEMEGRTSVVLTGSVTEDFLDIVCFGSEEVLNSITPGIDLDISHLSLHSRRLLSYLLDPSEPMGRDWCLLAITLGLSDILPKIESEPNEISHTDKVLEEWAKREPSTIRKLIMKLKEFHRIDAVEAILRTSSIFKILNYEDQSTDESAAQTTDASTNTLSNLSR</sequence>
<keyword evidence="3" id="KW-0547">Nucleotide-binding</keyword>
<dbReference type="SUPFAM" id="SSF52540">
    <property type="entry name" value="P-loop containing nucleoside triphosphate hydrolases"/>
    <property type="match status" value="1"/>
</dbReference>
<evidence type="ECO:0000256" key="2">
    <source>
        <dbReference type="ARBA" id="ARBA00022737"/>
    </source>
</evidence>
<feature type="repeat" description="ANK" evidence="5">
    <location>
        <begin position="72"/>
        <end position="104"/>
    </location>
</feature>
<evidence type="ECO:0000259" key="8">
    <source>
        <dbReference type="PROSITE" id="PS51424"/>
    </source>
</evidence>
<dbReference type="InterPro" id="IPR011029">
    <property type="entry name" value="DEATH-like_dom_sf"/>
</dbReference>
<dbReference type="Pfam" id="PF00023">
    <property type="entry name" value="Ank"/>
    <property type="match status" value="1"/>
</dbReference>
<dbReference type="PROSITE" id="PS51424">
    <property type="entry name" value="ROC"/>
    <property type="match status" value="1"/>
</dbReference>
<evidence type="ECO:0000256" key="3">
    <source>
        <dbReference type="ARBA" id="ARBA00022741"/>
    </source>
</evidence>
<dbReference type="InterPro" id="IPR020859">
    <property type="entry name" value="ROC"/>
</dbReference>
<feature type="repeat" description="ANK" evidence="5">
    <location>
        <begin position="237"/>
        <end position="269"/>
    </location>
</feature>
<feature type="repeat" description="ANK" evidence="5">
    <location>
        <begin position="105"/>
        <end position="137"/>
    </location>
</feature>
<keyword evidence="2" id="KW-0677">Repeat</keyword>
<dbReference type="SUPFAM" id="SSF47986">
    <property type="entry name" value="DEATH domain"/>
    <property type="match status" value="1"/>
</dbReference>
<dbReference type="Pfam" id="PF12796">
    <property type="entry name" value="Ank_2"/>
    <property type="match status" value="2"/>
</dbReference>
<dbReference type="PROSITE" id="PS50297">
    <property type="entry name" value="ANK_REP_REGION"/>
    <property type="match status" value="6"/>
</dbReference>
<dbReference type="InterPro" id="IPR036770">
    <property type="entry name" value="Ankyrin_rpt-contain_sf"/>
</dbReference>
<dbReference type="PANTHER" id="PTHR24198">
    <property type="entry name" value="ANKYRIN REPEAT AND PROTEIN KINASE DOMAIN-CONTAINING PROTEIN"/>
    <property type="match status" value="1"/>
</dbReference>
<feature type="repeat" description="ANK" evidence="5">
    <location>
        <begin position="138"/>
        <end position="170"/>
    </location>
</feature>
<evidence type="ECO:0000259" key="7">
    <source>
        <dbReference type="PROSITE" id="PS50017"/>
    </source>
</evidence>
<keyword evidence="10" id="KW-1185">Reference proteome</keyword>
<dbReference type="Gene3D" id="3.40.50.300">
    <property type="entry name" value="P-loop containing nucleotide triphosphate hydrolases"/>
    <property type="match status" value="1"/>
</dbReference>
<feature type="repeat" description="ANK" evidence="5">
    <location>
        <begin position="171"/>
        <end position="203"/>
    </location>
</feature>
<evidence type="ECO:0000256" key="5">
    <source>
        <dbReference type="PROSITE-ProRule" id="PRU00023"/>
    </source>
</evidence>
<name>A0AAN8PU09_PATCE</name>
<gene>
    <name evidence="9" type="ORF">SNE40_011428</name>
</gene>
<feature type="domain" description="Death" evidence="7">
    <location>
        <begin position="971"/>
        <end position="1050"/>
    </location>
</feature>
<keyword evidence="4 5" id="KW-0040">ANK repeat</keyword>
<dbReference type="Proteomes" id="UP001347796">
    <property type="component" value="Unassembled WGS sequence"/>
</dbReference>
<dbReference type="Pfam" id="PF00531">
    <property type="entry name" value="Death"/>
    <property type="match status" value="1"/>
</dbReference>
<evidence type="ECO:0000256" key="4">
    <source>
        <dbReference type="ARBA" id="ARBA00023043"/>
    </source>
</evidence>
<comment type="caution">
    <text evidence="9">The sequence shown here is derived from an EMBL/GenBank/DDBJ whole genome shotgun (WGS) entry which is preliminary data.</text>
</comment>